<evidence type="ECO:0000256" key="9">
    <source>
        <dbReference type="ARBA" id="ARBA00022840"/>
    </source>
</evidence>
<comment type="subcellular location">
    <subcellularLocation>
        <location evidence="1">Cytoplasm</location>
    </subcellularLocation>
</comment>
<dbReference type="eggNOG" id="COG2096">
    <property type="taxonomic scope" value="Bacteria"/>
</dbReference>
<evidence type="ECO:0000256" key="10">
    <source>
        <dbReference type="ARBA" id="ARBA00031529"/>
    </source>
</evidence>
<comment type="caution">
    <text evidence="17">The sequence shown here is derived from an EMBL/GenBank/DDBJ whole genome shotgun (WGS) entry which is preliminary data.</text>
</comment>
<dbReference type="GO" id="GO:0005524">
    <property type="term" value="F:ATP binding"/>
    <property type="evidence" value="ECO:0007669"/>
    <property type="project" value="UniProtKB-UniRule"/>
</dbReference>
<keyword evidence="8 15" id="KW-0547">Nucleotide-binding</keyword>
<evidence type="ECO:0000256" key="11">
    <source>
        <dbReference type="ARBA" id="ARBA00033334"/>
    </source>
</evidence>
<evidence type="ECO:0000256" key="5">
    <source>
        <dbReference type="ARBA" id="ARBA00020963"/>
    </source>
</evidence>
<gene>
    <name evidence="17" type="ORF">HJA_16614</name>
</gene>
<evidence type="ECO:0000313" key="18">
    <source>
        <dbReference type="Proteomes" id="UP000024816"/>
    </source>
</evidence>
<comment type="catalytic activity">
    <reaction evidence="14 15">
        <text>2 cob(II)alamin + reduced [electron-transfer flavoprotein] + 2 ATP = 2 adenosylcob(III)alamin + 2 triphosphate + oxidized [electron-transfer flavoprotein] + 3 H(+)</text>
        <dbReference type="Rhea" id="RHEA:28671"/>
        <dbReference type="Rhea" id="RHEA-COMP:10685"/>
        <dbReference type="Rhea" id="RHEA-COMP:10686"/>
        <dbReference type="ChEBI" id="CHEBI:15378"/>
        <dbReference type="ChEBI" id="CHEBI:16304"/>
        <dbReference type="ChEBI" id="CHEBI:18036"/>
        <dbReference type="ChEBI" id="CHEBI:18408"/>
        <dbReference type="ChEBI" id="CHEBI:30616"/>
        <dbReference type="ChEBI" id="CHEBI:57692"/>
        <dbReference type="ChEBI" id="CHEBI:58307"/>
        <dbReference type="EC" id="2.5.1.17"/>
    </reaction>
</comment>
<dbReference type="NCBIfam" id="TIGR00636">
    <property type="entry name" value="PduO_Nterm"/>
    <property type="match status" value="1"/>
</dbReference>
<evidence type="ECO:0000256" key="14">
    <source>
        <dbReference type="ARBA" id="ARBA00048692"/>
    </source>
</evidence>
<evidence type="ECO:0000256" key="2">
    <source>
        <dbReference type="ARBA" id="ARBA00005121"/>
    </source>
</evidence>
<reference evidence="17 18" key="1">
    <citation type="journal article" date="2014" name="Antonie Van Leeuwenhoek">
        <title>Hyphomonas beringensis sp. nov. and Hyphomonas chukchiensis sp. nov., isolated from surface seawater of the Bering Sea and Chukchi Sea.</title>
        <authorList>
            <person name="Li C."/>
            <person name="Lai Q."/>
            <person name="Li G."/>
            <person name="Dong C."/>
            <person name="Wang J."/>
            <person name="Liao Y."/>
            <person name="Shao Z."/>
        </authorList>
    </citation>
    <scope>NUCLEOTIDE SEQUENCE [LARGE SCALE GENOMIC DNA]</scope>
    <source>
        <strain evidence="17 18">VP2</strain>
    </source>
</reference>
<evidence type="ECO:0000256" key="8">
    <source>
        <dbReference type="ARBA" id="ARBA00022741"/>
    </source>
</evidence>
<dbReference type="GO" id="GO:0005737">
    <property type="term" value="C:cytoplasm"/>
    <property type="evidence" value="ECO:0007669"/>
    <property type="project" value="UniProtKB-SubCell"/>
</dbReference>
<keyword evidence="15" id="KW-0169">Cobalamin biosynthesis</keyword>
<comment type="similarity">
    <text evidence="3 15">Belongs to the Cob(I)alamin adenosyltransferase family.</text>
</comment>
<dbReference type="OrthoDB" id="9778896at2"/>
<evidence type="ECO:0000313" key="17">
    <source>
        <dbReference type="EMBL" id="KCZ83815.1"/>
    </source>
</evidence>
<dbReference type="EC" id="2.5.1.17" evidence="4 15"/>
<dbReference type="GO" id="GO:0008817">
    <property type="term" value="F:corrinoid adenosyltransferase activity"/>
    <property type="evidence" value="ECO:0007669"/>
    <property type="project" value="UniProtKB-UniRule"/>
</dbReference>
<dbReference type="PATRIC" id="fig|1280952.3.peg.3325"/>
<evidence type="ECO:0000256" key="4">
    <source>
        <dbReference type="ARBA" id="ARBA00012454"/>
    </source>
</evidence>
<dbReference type="Pfam" id="PF01923">
    <property type="entry name" value="Cob_adeno_trans"/>
    <property type="match status" value="1"/>
</dbReference>
<dbReference type="GO" id="GO:0009236">
    <property type="term" value="P:cobalamin biosynthetic process"/>
    <property type="evidence" value="ECO:0007669"/>
    <property type="project" value="UniProtKB-UniRule"/>
</dbReference>
<proteinExistence type="inferred from homology"/>
<evidence type="ECO:0000256" key="7">
    <source>
        <dbReference type="ARBA" id="ARBA00022679"/>
    </source>
</evidence>
<dbReference type="AlphaFoldDB" id="A0A059F641"/>
<evidence type="ECO:0000256" key="13">
    <source>
        <dbReference type="ARBA" id="ARBA00048555"/>
    </source>
</evidence>
<dbReference type="InterPro" id="IPR029499">
    <property type="entry name" value="PduO-typ"/>
</dbReference>
<keyword evidence="7 15" id="KW-0808">Transferase</keyword>
<dbReference type="EMBL" id="ARYJ01000017">
    <property type="protein sequence ID" value="KCZ83815.1"/>
    <property type="molecule type" value="Genomic_DNA"/>
</dbReference>
<comment type="pathway">
    <text evidence="2 15">Cofactor biosynthesis; adenosylcobalamin biosynthesis; adenosylcobalamin from cob(II)yrinate a,c-diamide: step 2/7.</text>
</comment>
<name>A0A059F641_9PROT</name>
<keyword evidence="9 15" id="KW-0067">ATP-binding</keyword>
<dbReference type="InterPro" id="IPR036451">
    <property type="entry name" value="CblAdoTrfase-like_sf"/>
</dbReference>
<dbReference type="FunFam" id="1.20.1200.10:FF:000003">
    <property type="entry name" value="ATP:cob(I)alamin adenosyltransferase"/>
    <property type="match status" value="1"/>
</dbReference>
<evidence type="ECO:0000256" key="3">
    <source>
        <dbReference type="ARBA" id="ARBA00007487"/>
    </source>
</evidence>
<keyword evidence="6" id="KW-0963">Cytoplasm</keyword>
<evidence type="ECO:0000256" key="6">
    <source>
        <dbReference type="ARBA" id="ARBA00022490"/>
    </source>
</evidence>
<organism evidence="17 18">
    <name type="scientific">Hyphomonas jannaschiana VP2</name>
    <dbReference type="NCBI Taxonomy" id="1280952"/>
    <lineage>
        <taxon>Bacteria</taxon>
        <taxon>Pseudomonadati</taxon>
        <taxon>Pseudomonadota</taxon>
        <taxon>Alphaproteobacteria</taxon>
        <taxon>Hyphomonadales</taxon>
        <taxon>Hyphomonadaceae</taxon>
        <taxon>Hyphomonas</taxon>
    </lineage>
</organism>
<dbReference type="RefSeq" id="WP_035584549.1">
    <property type="nucleotide sequence ID" value="NZ_ARYJ01000017.1"/>
</dbReference>
<dbReference type="Gene3D" id="1.20.1200.10">
    <property type="entry name" value="Cobalamin adenosyltransferase-like"/>
    <property type="match status" value="1"/>
</dbReference>
<evidence type="ECO:0000256" key="15">
    <source>
        <dbReference type="RuleBase" id="RU366026"/>
    </source>
</evidence>
<accession>A0A059F641</accession>
<dbReference type="PANTHER" id="PTHR12213:SF0">
    <property type="entry name" value="CORRINOID ADENOSYLTRANSFERASE MMAB"/>
    <property type="match status" value="1"/>
</dbReference>
<feature type="domain" description="Cobalamin adenosyltransferase-like" evidence="16">
    <location>
        <begin position="7"/>
        <end position="173"/>
    </location>
</feature>
<dbReference type="PANTHER" id="PTHR12213">
    <property type="entry name" value="CORRINOID ADENOSYLTRANSFERASE"/>
    <property type="match status" value="1"/>
</dbReference>
<dbReference type="SUPFAM" id="SSF89028">
    <property type="entry name" value="Cobalamin adenosyltransferase-like"/>
    <property type="match status" value="1"/>
</dbReference>
<dbReference type="Proteomes" id="UP000024816">
    <property type="component" value="Unassembled WGS sequence"/>
</dbReference>
<dbReference type="UniPathway" id="UPA00148">
    <property type="reaction ID" value="UER00233"/>
</dbReference>
<dbReference type="InterPro" id="IPR016030">
    <property type="entry name" value="CblAdoTrfase-like"/>
</dbReference>
<protein>
    <recommendedName>
        <fullName evidence="5 15">Corrinoid adenosyltransferase</fullName>
        <ecNumber evidence="4 15">2.5.1.17</ecNumber>
    </recommendedName>
    <alternativeName>
        <fullName evidence="10 15">Cob(II)alamin adenosyltransferase</fullName>
    </alternativeName>
    <alternativeName>
        <fullName evidence="12 15">Cob(II)yrinic acid a,c-diamide adenosyltransferase</fullName>
    </alternativeName>
    <alternativeName>
        <fullName evidence="11 15">Cobinamide/cobalamin adenosyltransferase</fullName>
    </alternativeName>
</protein>
<evidence type="ECO:0000256" key="12">
    <source>
        <dbReference type="ARBA" id="ARBA00033354"/>
    </source>
</evidence>
<sequence>MVKLDKIYTRTGDKGQTRLSTGEQVDKWHPRVASYGCVDEVNAALGVAALHAEDEMLTAIRRIQNDLFDLGADLATPDRGRVLEWTPLRIVESQVKRLEEEIDAMNARIPPLDSFILPGGSPLAAQLHVARTLCRTAERKIAELSGMENEPVSPEALAFINRLSDWLFVAARAANSNGADDIKWVPGANR</sequence>
<evidence type="ECO:0000256" key="1">
    <source>
        <dbReference type="ARBA" id="ARBA00004496"/>
    </source>
</evidence>
<dbReference type="STRING" id="1280952.HJA_16614"/>
<evidence type="ECO:0000259" key="16">
    <source>
        <dbReference type="Pfam" id="PF01923"/>
    </source>
</evidence>
<keyword evidence="18" id="KW-1185">Reference proteome</keyword>
<comment type="catalytic activity">
    <reaction evidence="13 15">
        <text>2 cob(II)yrinate a,c diamide + reduced [electron-transfer flavoprotein] + 2 ATP = 2 adenosylcob(III)yrinate a,c-diamide + 2 triphosphate + oxidized [electron-transfer flavoprotein] + 3 H(+)</text>
        <dbReference type="Rhea" id="RHEA:11528"/>
        <dbReference type="Rhea" id="RHEA-COMP:10685"/>
        <dbReference type="Rhea" id="RHEA-COMP:10686"/>
        <dbReference type="ChEBI" id="CHEBI:15378"/>
        <dbReference type="ChEBI" id="CHEBI:18036"/>
        <dbReference type="ChEBI" id="CHEBI:30616"/>
        <dbReference type="ChEBI" id="CHEBI:57692"/>
        <dbReference type="ChEBI" id="CHEBI:58307"/>
        <dbReference type="ChEBI" id="CHEBI:58503"/>
        <dbReference type="ChEBI" id="CHEBI:58537"/>
        <dbReference type="EC" id="2.5.1.17"/>
    </reaction>
</comment>